<organism evidence="1 2">
    <name type="scientific">Mycena chlorophos</name>
    <name type="common">Agaric fungus</name>
    <name type="synonym">Agaricus chlorophos</name>
    <dbReference type="NCBI Taxonomy" id="658473"/>
    <lineage>
        <taxon>Eukaryota</taxon>
        <taxon>Fungi</taxon>
        <taxon>Dikarya</taxon>
        <taxon>Basidiomycota</taxon>
        <taxon>Agaricomycotina</taxon>
        <taxon>Agaricomycetes</taxon>
        <taxon>Agaricomycetidae</taxon>
        <taxon>Agaricales</taxon>
        <taxon>Marasmiineae</taxon>
        <taxon>Mycenaceae</taxon>
        <taxon>Mycena</taxon>
    </lineage>
</organism>
<dbReference type="InterPro" id="IPR032675">
    <property type="entry name" value="LRR_dom_sf"/>
</dbReference>
<accession>A0ABQ0LQ00</accession>
<name>A0ABQ0LQ00_MYCCL</name>
<proteinExistence type="predicted"/>
<reference evidence="1" key="1">
    <citation type="submission" date="2014-09" db="EMBL/GenBank/DDBJ databases">
        <title>Genome sequence of the luminous mushroom Mycena chlorophos for searching fungal bioluminescence genes.</title>
        <authorList>
            <person name="Tanaka Y."/>
            <person name="Kasuga D."/>
            <person name="Oba Y."/>
            <person name="Hase S."/>
            <person name="Sato K."/>
            <person name="Oba Y."/>
            <person name="Sakakibara Y."/>
        </authorList>
    </citation>
    <scope>NUCLEOTIDE SEQUENCE</scope>
</reference>
<keyword evidence="2" id="KW-1185">Reference proteome</keyword>
<evidence type="ECO:0000313" key="2">
    <source>
        <dbReference type="Proteomes" id="UP000815677"/>
    </source>
</evidence>
<evidence type="ECO:0008006" key="3">
    <source>
        <dbReference type="Google" id="ProtNLM"/>
    </source>
</evidence>
<sequence>MTSPPTTLNLHLRCDRWETGKNPDVEALACVVDRWLLRAGSRPLDICLADLTEGPLDAPALRPLLQTLQRHSPRIGTFCMELYPNDFSLFEGHRMEFSRLVELSIASEDIEGSGPILRTFRHAPCLRRVHLSRLPLGSITVPREQIEEFSGRGCGAEEYLDALEALPKLTTCLLQPYLIDYDRDELPIITHTHLRHLTLEESDDEIFGFEDDLDEPRPIHILSFLTLPALESLELDGTQSFDGEILRAFVERSSPPLRKLSIAYDSGSLCITGSLDAFLLLPCLEDLAFGSPAPKLVIQFCSLLARNPSCLPRLKSLEITNEDESLSLLKVPSWVQEVGNALLARGRASSSLQSVRIVLGGEFTEFRPRKSLDSLMLFASLREKGVKVHFGTKDISAV</sequence>
<dbReference type="EMBL" id="DF848149">
    <property type="protein sequence ID" value="GAT53101.1"/>
    <property type="molecule type" value="Genomic_DNA"/>
</dbReference>
<gene>
    <name evidence="1" type="ORF">MCHLO_10096</name>
</gene>
<dbReference type="SUPFAM" id="SSF52047">
    <property type="entry name" value="RNI-like"/>
    <property type="match status" value="1"/>
</dbReference>
<protein>
    <recommendedName>
        <fullName evidence="3">F-box domain-containing protein</fullName>
    </recommendedName>
</protein>
<dbReference type="Gene3D" id="3.80.10.10">
    <property type="entry name" value="Ribonuclease Inhibitor"/>
    <property type="match status" value="1"/>
</dbReference>
<dbReference type="Proteomes" id="UP000815677">
    <property type="component" value="Unassembled WGS sequence"/>
</dbReference>
<evidence type="ECO:0000313" key="1">
    <source>
        <dbReference type="EMBL" id="GAT53101.1"/>
    </source>
</evidence>